<dbReference type="Proteomes" id="UP000266292">
    <property type="component" value="Chromosome"/>
</dbReference>
<keyword evidence="3" id="KW-1185">Reference proteome</keyword>
<accession>A0A1X9YNS6</accession>
<proteinExistence type="predicted"/>
<gene>
    <name evidence="2" type="ORF">CA264_03020</name>
</gene>
<dbReference type="EMBL" id="CP021235">
    <property type="protein sequence ID" value="ARS34497.1"/>
    <property type="molecule type" value="Genomic_DNA"/>
</dbReference>
<keyword evidence="1" id="KW-0732">Signal</keyword>
<protein>
    <recommendedName>
        <fullName evidence="4">Type IX secretion system membrane protein PorP/SprF</fullName>
    </recommendedName>
</protein>
<organism evidence="2 3">
    <name type="scientific">Pontibacter actiniarum</name>
    <dbReference type="NCBI Taxonomy" id="323450"/>
    <lineage>
        <taxon>Bacteria</taxon>
        <taxon>Pseudomonadati</taxon>
        <taxon>Bacteroidota</taxon>
        <taxon>Cytophagia</taxon>
        <taxon>Cytophagales</taxon>
        <taxon>Hymenobacteraceae</taxon>
        <taxon>Pontibacter</taxon>
    </lineage>
</organism>
<evidence type="ECO:0008006" key="4">
    <source>
        <dbReference type="Google" id="ProtNLM"/>
    </source>
</evidence>
<dbReference type="RefSeq" id="WP_025604473.1">
    <property type="nucleotide sequence ID" value="NZ_CP021235.1"/>
</dbReference>
<dbReference type="KEGG" id="pact:CA264_03020"/>
<evidence type="ECO:0000313" key="3">
    <source>
        <dbReference type="Proteomes" id="UP000266292"/>
    </source>
</evidence>
<reference evidence="3" key="1">
    <citation type="submission" date="2017-05" db="EMBL/GenBank/DDBJ databases">
        <authorList>
            <person name="Ray J."/>
            <person name="Price M."/>
            <person name="Deutschbauer A."/>
        </authorList>
    </citation>
    <scope>NUCLEOTIDE SEQUENCE [LARGE SCALE GENOMIC DNA]</scope>
    <source>
        <strain evidence="3">DSM 19842</strain>
    </source>
</reference>
<dbReference type="OrthoDB" id="978914at2"/>
<dbReference type="STRING" id="709015.GCA_000472485_00597"/>
<feature type="chain" id="PRO_5011002265" description="Type IX secretion system membrane protein PorP/SprF" evidence="1">
    <location>
        <begin position="20"/>
        <end position="330"/>
    </location>
</feature>
<evidence type="ECO:0000313" key="2">
    <source>
        <dbReference type="EMBL" id="ARS34497.1"/>
    </source>
</evidence>
<sequence>MKRLILVVCSVFVFLQAHAQGRKQLANFSHYKQFFNPSLTGYEGSVLKSLYRNQWTGFEDAPKTILASAELDMAMLSQKKGRYFSGRSRREAVSDQSAKHALGLTLLHDQFGPAKEMQVNLSYGAAIRLSEDFSLRWGTALTYTAQHLDGNSLTLDQENDPRFSKIIGQENRSGRGDINLGLSLTSARFYLGYALQNVTDGKLLSTGSDYLSDFSRRKHVASAGYRMGVTDDIGFTVNGLYQYDQEFKSTVEGQVKAVYNNLFWVSGGYRNDLAYTLGAGLHLDQLSVGYSYETPTQSAKAIDKATNELTLSYSLFNSGKQQHSKQLTVW</sequence>
<dbReference type="AlphaFoldDB" id="A0A1X9YNS6"/>
<feature type="signal peptide" evidence="1">
    <location>
        <begin position="1"/>
        <end position="19"/>
    </location>
</feature>
<dbReference type="NCBIfam" id="TIGR03519">
    <property type="entry name" value="T9SS_PorP_fam"/>
    <property type="match status" value="1"/>
</dbReference>
<evidence type="ECO:0000256" key="1">
    <source>
        <dbReference type="SAM" id="SignalP"/>
    </source>
</evidence>
<dbReference type="Pfam" id="PF11751">
    <property type="entry name" value="PorP_SprF"/>
    <property type="match status" value="1"/>
</dbReference>
<dbReference type="InterPro" id="IPR019861">
    <property type="entry name" value="PorP/SprF_Bacteroidetes"/>
</dbReference>
<name>A0A1X9YNS6_9BACT</name>